<feature type="domain" description="Glycosyl transferase family 1" evidence="3">
    <location>
        <begin position="208"/>
        <end position="364"/>
    </location>
</feature>
<feature type="domain" description="Glycosyltransferase subfamily 4-like N-terminal" evidence="4">
    <location>
        <begin position="15"/>
        <end position="191"/>
    </location>
</feature>
<organism evidence="5 6">
    <name type="scientific">Candidatus Anoxymicrobium japonicum</name>
    <dbReference type="NCBI Taxonomy" id="2013648"/>
    <lineage>
        <taxon>Bacteria</taxon>
        <taxon>Bacillati</taxon>
        <taxon>Actinomycetota</taxon>
        <taxon>Candidatus Geothermincolia</taxon>
        <taxon>Candidatus Geothermincolales</taxon>
        <taxon>Candidatus Anoxymicrobiaceae</taxon>
        <taxon>Candidatus Anoxymicrobium</taxon>
    </lineage>
</organism>
<sequence>MRVLLLSWEYPPRIVGGLGRHVYHLATSLAAQGIKVHVVTKDHPGAPEYEESEGVHVYRVVNYPPDIPQDEWVSWTLQFNVALLEKAVALINDLKSVNVIHAHDWLVAHAATSLKHAYKIPLVATIHATEYGRHQGHLPGPMNKLIHQVEWWLMFESARTICCSQYMMDQLTDVFQLPPEKVEVIPNGIDRTSFKRDATIDLCRKKYVPPGDKLVFFVGRLVYEKGVQTVIEAMPLILKKIPNVTFVVAGSGPHLNQLKSLVSALGLGEKIIFTGHLDTDALCAFYKSADLTVVPSLYEPFGMVVLESMAMGTPTIVADTGGLSEIVAHEETGLKFEPGNPDSLAGAMLRVLEDPELNARITSDAMSYMGDTYNWSQITRRTLDVYRRAERGYEYSPRTLKLCPPLPFDATG</sequence>
<evidence type="ECO:0000313" key="6">
    <source>
        <dbReference type="Proteomes" id="UP000233654"/>
    </source>
</evidence>
<evidence type="ECO:0000256" key="2">
    <source>
        <dbReference type="ARBA" id="ARBA00022679"/>
    </source>
</evidence>
<accession>A0A2N3G5A6</accession>
<dbReference type="PANTHER" id="PTHR45947">
    <property type="entry name" value="SULFOQUINOVOSYL TRANSFERASE SQD2"/>
    <property type="match status" value="1"/>
</dbReference>
<protein>
    <submittedName>
        <fullName evidence="5">Glycosyl transferase family 1</fullName>
    </submittedName>
</protein>
<dbReference type="CDD" id="cd03801">
    <property type="entry name" value="GT4_PimA-like"/>
    <property type="match status" value="1"/>
</dbReference>
<gene>
    <name evidence="5" type="ORF">CVT63_05665</name>
</gene>
<dbReference type="InterPro" id="IPR028098">
    <property type="entry name" value="Glyco_trans_4-like_N"/>
</dbReference>
<dbReference type="GO" id="GO:1901137">
    <property type="term" value="P:carbohydrate derivative biosynthetic process"/>
    <property type="evidence" value="ECO:0007669"/>
    <property type="project" value="UniProtKB-ARBA"/>
</dbReference>
<dbReference type="Gene3D" id="3.40.50.2000">
    <property type="entry name" value="Glycogen Phosphorylase B"/>
    <property type="match status" value="2"/>
</dbReference>
<dbReference type="Pfam" id="PF00534">
    <property type="entry name" value="Glycos_transf_1"/>
    <property type="match status" value="1"/>
</dbReference>
<evidence type="ECO:0000259" key="4">
    <source>
        <dbReference type="Pfam" id="PF13439"/>
    </source>
</evidence>
<keyword evidence="2 5" id="KW-0808">Transferase</keyword>
<reference evidence="5 6" key="1">
    <citation type="journal article" date="2017" name="ISME J.">
        <title>Potential for microbial H2 and metal transformations associated with novel bacteria and archaea in deep terrestrial subsurface sediments.</title>
        <authorList>
            <person name="Hernsdorf A.W."/>
            <person name="Amano Y."/>
            <person name="Miyakawa K."/>
            <person name="Ise K."/>
            <person name="Suzuki Y."/>
            <person name="Anantharaman K."/>
            <person name="Probst A."/>
            <person name="Burstein D."/>
            <person name="Thomas B.C."/>
            <person name="Banfield J.F."/>
        </authorList>
    </citation>
    <scope>NUCLEOTIDE SEQUENCE [LARGE SCALE GENOMIC DNA]</scope>
    <source>
        <strain evidence="5">HGW-Actinobacteria-3</strain>
    </source>
</reference>
<comment type="caution">
    <text evidence="5">The sequence shown here is derived from an EMBL/GenBank/DDBJ whole genome shotgun (WGS) entry which is preliminary data.</text>
</comment>
<dbReference type="PANTHER" id="PTHR45947:SF3">
    <property type="entry name" value="SULFOQUINOVOSYL TRANSFERASE SQD2"/>
    <property type="match status" value="1"/>
</dbReference>
<dbReference type="EMBL" id="PHEX01000046">
    <property type="protein sequence ID" value="PKQ27893.1"/>
    <property type="molecule type" value="Genomic_DNA"/>
</dbReference>
<evidence type="ECO:0000256" key="1">
    <source>
        <dbReference type="ARBA" id="ARBA00022676"/>
    </source>
</evidence>
<evidence type="ECO:0000259" key="3">
    <source>
        <dbReference type="Pfam" id="PF00534"/>
    </source>
</evidence>
<dbReference type="Proteomes" id="UP000233654">
    <property type="component" value="Unassembled WGS sequence"/>
</dbReference>
<dbReference type="SUPFAM" id="SSF53756">
    <property type="entry name" value="UDP-Glycosyltransferase/glycogen phosphorylase"/>
    <property type="match status" value="1"/>
</dbReference>
<dbReference type="GO" id="GO:0016757">
    <property type="term" value="F:glycosyltransferase activity"/>
    <property type="evidence" value="ECO:0007669"/>
    <property type="project" value="UniProtKB-KW"/>
</dbReference>
<name>A0A2N3G5A6_9ACTN</name>
<keyword evidence="1" id="KW-0328">Glycosyltransferase</keyword>
<proteinExistence type="predicted"/>
<dbReference type="InterPro" id="IPR050194">
    <property type="entry name" value="Glycosyltransferase_grp1"/>
</dbReference>
<dbReference type="AlphaFoldDB" id="A0A2N3G5A6"/>
<dbReference type="Pfam" id="PF13439">
    <property type="entry name" value="Glyco_transf_4"/>
    <property type="match status" value="1"/>
</dbReference>
<evidence type="ECO:0000313" key="5">
    <source>
        <dbReference type="EMBL" id="PKQ27893.1"/>
    </source>
</evidence>
<dbReference type="InterPro" id="IPR001296">
    <property type="entry name" value="Glyco_trans_1"/>
</dbReference>